<dbReference type="PANTHER" id="PTHR41335:SF1">
    <property type="entry name" value="MEMBRANE PROTEIN"/>
    <property type="match status" value="1"/>
</dbReference>
<dbReference type="Pfam" id="PF06305">
    <property type="entry name" value="LapA_dom"/>
    <property type="match status" value="1"/>
</dbReference>
<organism evidence="8 9">
    <name type="scientific">Limosilactobacillus panis DSM 6035</name>
    <dbReference type="NCBI Taxonomy" id="1423782"/>
    <lineage>
        <taxon>Bacteria</taxon>
        <taxon>Bacillati</taxon>
        <taxon>Bacillota</taxon>
        <taxon>Bacilli</taxon>
        <taxon>Lactobacillales</taxon>
        <taxon>Lactobacillaceae</taxon>
        <taxon>Limosilactobacillus</taxon>
    </lineage>
</organism>
<evidence type="ECO:0000256" key="3">
    <source>
        <dbReference type="ARBA" id="ARBA00022989"/>
    </source>
</evidence>
<evidence type="ECO:0000313" key="9">
    <source>
        <dbReference type="Proteomes" id="UP000051412"/>
    </source>
</evidence>
<gene>
    <name evidence="8" type="ORF">FD32_GL000541</name>
</gene>
<keyword evidence="4 6" id="KW-0472">Membrane</keyword>
<comment type="caution">
    <text evidence="8">The sequence shown here is derived from an EMBL/GenBank/DDBJ whole genome shotgun (WGS) entry which is preliminary data.</text>
</comment>
<reference evidence="8 9" key="1">
    <citation type="journal article" date="2015" name="Genome Announc.">
        <title>Expanding the biotechnology potential of lactobacilli through comparative genomics of 213 strains and associated genera.</title>
        <authorList>
            <person name="Sun Z."/>
            <person name="Harris H.M."/>
            <person name="McCann A."/>
            <person name="Guo C."/>
            <person name="Argimon S."/>
            <person name="Zhang W."/>
            <person name="Yang X."/>
            <person name="Jeffery I.B."/>
            <person name="Cooney J.C."/>
            <person name="Kagawa T.F."/>
            <person name="Liu W."/>
            <person name="Song Y."/>
            <person name="Salvetti E."/>
            <person name="Wrobel A."/>
            <person name="Rasinkangas P."/>
            <person name="Parkhill J."/>
            <person name="Rea M.C."/>
            <person name="O'Sullivan O."/>
            <person name="Ritari J."/>
            <person name="Douillard F.P."/>
            <person name="Paul Ross R."/>
            <person name="Yang R."/>
            <person name="Briner A.E."/>
            <person name="Felis G.E."/>
            <person name="de Vos W.M."/>
            <person name="Barrangou R."/>
            <person name="Klaenhammer T.R."/>
            <person name="Caufield P.W."/>
            <person name="Cui Y."/>
            <person name="Zhang H."/>
            <person name="O'Toole P.W."/>
        </authorList>
    </citation>
    <scope>NUCLEOTIDE SEQUENCE [LARGE SCALE GENOMIC DNA]</scope>
    <source>
        <strain evidence="8 9">DSM 6035</strain>
    </source>
</reference>
<evidence type="ECO:0000256" key="4">
    <source>
        <dbReference type="ARBA" id="ARBA00023136"/>
    </source>
</evidence>
<accession>A0A0R1X762</accession>
<dbReference type="InterPro" id="IPR010445">
    <property type="entry name" value="LapA_dom"/>
</dbReference>
<feature type="transmembrane region" description="Helical" evidence="6">
    <location>
        <begin position="7"/>
        <end position="34"/>
    </location>
</feature>
<dbReference type="RefSeq" id="WP_047770145.1">
    <property type="nucleotide sequence ID" value="NZ_AZGM01000099.1"/>
</dbReference>
<dbReference type="EMBL" id="AZGM01000099">
    <property type="protein sequence ID" value="KRM26055.1"/>
    <property type="molecule type" value="Genomic_DNA"/>
</dbReference>
<evidence type="ECO:0000256" key="6">
    <source>
        <dbReference type="SAM" id="Phobius"/>
    </source>
</evidence>
<sequence>MKKQSTTIISIILIIIIVIFAVANTASVAVNLLFTKFQMPLILLILVCLLIGALIIYLLSFSTHLKQDKELKELRASKVDPKQLQKLQGQVKGLLKENARLKETNAQLKKVADKPASGSQQK</sequence>
<name>A0A0R1X762_9LACO</name>
<dbReference type="AlphaFoldDB" id="A0A0R1X762"/>
<feature type="domain" description="Lipopolysaccharide assembly protein A" evidence="7">
    <location>
        <begin position="24"/>
        <end position="90"/>
    </location>
</feature>
<evidence type="ECO:0000313" key="8">
    <source>
        <dbReference type="EMBL" id="KRM26055.1"/>
    </source>
</evidence>
<dbReference type="PANTHER" id="PTHR41335">
    <property type="entry name" value="MEMBRANE PROTEIN-RELATED"/>
    <property type="match status" value="1"/>
</dbReference>
<evidence type="ECO:0000256" key="1">
    <source>
        <dbReference type="ARBA" id="ARBA00022475"/>
    </source>
</evidence>
<dbReference type="STRING" id="1423782.FD32_GL000541"/>
<evidence type="ECO:0000256" key="2">
    <source>
        <dbReference type="ARBA" id="ARBA00022692"/>
    </source>
</evidence>
<evidence type="ECO:0000259" key="7">
    <source>
        <dbReference type="Pfam" id="PF06305"/>
    </source>
</evidence>
<keyword evidence="9" id="KW-1185">Reference proteome</keyword>
<dbReference type="GO" id="GO:0005886">
    <property type="term" value="C:plasma membrane"/>
    <property type="evidence" value="ECO:0007669"/>
    <property type="project" value="InterPro"/>
</dbReference>
<keyword evidence="5" id="KW-0175">Coiled coil</keyword>
<feature type="transmembrane region" description="Helical" evidence="6">
    <location>
        <begin position="40"/>
        <end position="59"/>
    </location>
</feature>
<dbReference type="PATRIC" id="fig|1423782.4.peg.558"/>
<keyword evidence="2 6" id="KW-0812">Transmembrane</keyword>
<evidence type="ECO:0000256" key="5">
    <source>
        <dbReference type="SAM" id="Coils"/>
    </source>
</evidence>
<protein>
    <recommendedName>
        <fullName evidence="7">Lipopolysaccharide assembly protein A domain-containing protein</fullName>
    </recommendedName>
</protein>
<proteinExistence type="predicted"/>
<keyword evidence="3 6" id="KW-1133">Transmembrane helix</keyword>
<feature type="coiled-coil region" evidence="5">
    <location>
        <begin position="84"/>
        <end position="114"/>
    </location>
</feature>
<keyword evidence="1" id="KW-1003">Cell membrane</keyword>
<dbReference type="Proteomes" id="UP000051412">
    <property type="component" value="Unassembled WGS sequence"/>
</dbReference>